<sequence>MQHRSKIAKQDKQNRFDTVYCKCGQAWAPFCALIDVIVEVFMKRVLSRMLVASGLLLGASAFSATSFAANGAAGPAKPDAAKGGQLFDQGDASRGIIACASCHGAAGNSTIPVNPNLAAQPHEYLAKQLADFKVKEGAKTPVRNGPDGNPSPMTAMVQNLTPADMQNIALYLAQQPLKEPATAGHENLVELGQKIWRGGLPDRNVPACAACHSANGAGIPGQYPRLSGQFPVYIEEQLKLFRSGDRKNDVMHAIADRMSDADIKAVSDYAAGLR</sequence>
<keyword evidence="3 6" id="KW-0479">Metal-binding</keyword>
<protein>
    <recommendedName>
        <fullName evidence="8">Cytochrome c domain-containing protein</fullName>
    </recommendedName>
</protein>
<proteinExistence type="predicted"/>
<reference evidence="9 10" key="1">
    <citation type="submission" date="2020-04" db="EMBL/GenBank/DDBJ databases">
        <authorList>
            <person name="De Canck E."/>
        </authorList>
    </citation>
    <scope>NUCLEOTIDE SEQUENCE [LARGE SCALE GENOMIC DNA]</scope>
    <source>
        <strain evidence="9 10">LMG 3415</strain>
    </source>
</reference>
<dbReference type="Proteomes" id="UP000507140">
    <property type="component" value="Unassembled WGS sequence"/>
</dbReference>
<gene>
    <name evidence="9" type="ORF">LMG3415_00098</name>
</gene>
<dbReference type="PROSITE" id="PS51007">
    <property type="entry name" value="CYTC"/>
    <property type="match status" value="2"/>
</dbReference>
<keyword evidence="4" id="KW-0249">Electron transport</keyword>
<organism evidence="9 10">
    <name type="scientific">Achromobacter mucicolens</name>
    <dbReference type="NCBI Taxonomy" id="1389922"/>
    <lineage>
        <taxon>Bacteria</taxon>
        <taxon>Pseudomonadati</taxon>
        <taxon>Pseudomonadota</taxon>
        <taxon>Betaproteobacteria</taxon>
        <taxon>Burkholderiales</taxon>
        <taxon>Alcaligenaceae</taxon>
        <taxon>Achromobacter</taxon>
    </lineage>
</organism>
<evidence type="ECO:0000256" key="7">
    <source>
        <dbReference type="SAM" id="Phobius"/>
    </source>
</evidence>
<dbReference type="PANTHER" id="PTHR33751:SF9">
    <property type="entry name" value="CYTOCHROME C4"/>
    <property type="match status" value="1"/>
</dbReference>
<evidence type="ECO:0000256" key="6">
    <source>
        <dbReference type="PROSITE-ProRule" id="PRU00433"/>
    </source>
</evidence>
<name>A0ABM8L6F2_9BURK</name>
<evidence type="ECO:0000256" key="4">
    <source>
        <dbReference type="ARBA" id="ARBA00022982"/>
    </source>
</evidence>
<evidence type="ECO:0000313" key="10">
    <source>
        <dbReference type="Proteomes" id="UP000507140"/>
    </source>
</evidence>
<comment type="caution">
    <text evidence="9">The sequence shown here is derived from an EMBL/GenBank/DDBJ whole genome shotgun (WGS) entry which is preliminary data.</text>
</comment>
<evidence type="ECO:0000259" key="8">
    <source>
        <dbReference type="PROSITE" id="PS51007"/>
    </source>
</evidence>
<evidence type="ECO:0000256" key="5">
    <source>
        <dbReference type="ARBA" id="ARBA00023004"/>
    </source>
</evidence>
<evidence type="ECO:0000256" key="3">
    <source>
        <dbReference type="ARBA" id="ARBA00022723"/>
    </source>
</evidence>
<dbReference type="EMBL" id="CADIKR010000001">
    <property type="protein sequence ID" value="CAB3815415.1"/>
    <property type="molecule type" value="Genomic_DNA"/>
</dbReference>
<feature type="domain" description="Cytochrome c" evidence="8">
    <location>
        <begin position="78"/>
        <end position="176"/>
    </location>
</feature>
<keyword evidence="2 6" id="KW-0349">Heme</keyword>
<feature type="transmembrane region" description="Helical" evidence="7">
    <location>
        <begin position="49"/>
        <end position="69"/>
    </location>
</feature>
<dbReference type="SUPFAM" id="SSF46626">
    <property type="entry name" value="Cytochrome c"/>
    <property type="match status" value="2"/>
</dbReference>
<keyword evidence="5 6" id="KW-0408">Iron</keyword>
<accession>A0ABM8L6F2</accession>
<keyword evidence="10" id="KW-1185">Reference proteome</keyword>
<keyword evidence="7" id="KW-0472">Membrane</keyword>
<keyword evidence="1" id="KW-0813">Transport</keyword>
<dbReference type="PANTHER" id="PTHR33751">
    <property type="entry name" value="CBB3-TYPE CYTOCHROME C OXIDASE SUBUNIT FIXP"/>
    <property type="match status" value="1"/>
</dbReference>
<dbReference type="InterPro" id="IPR036909">
    <property type="entry name" value="Cyt_c-like_dom_sf"/>
</dbReference>
<keyword evidence="7" id="KW-1133">Transmembrane helix</keyword>
<dbReference type="InterPro" id="IPR009056">
    <property type="entry name" value="Cyt_c-like_dom"/>
</dbReference>
<dbReference type="Gene3D" id="1.10.760.10">
    <property type="entry name" value="Cytochrome c-like domain"/>
    <property type="match status" value="2"/>
</dbReference>
<dbReference type="Pfam" id="PF00034">
    <property type="entry name" value="Cytochrom_C"/>
    <property type="match status" value="2"/>
</dbReference>
<evidence type="ECO:0000313" key="9">
    <source>
        <dbReference type="EMBL" id="CAB3815415.1"/>
    </source>
</evidence>
<evidence type="ECO:0000256" key="2">
    <source>
        <dbReference type="ARBA" id="ARBA00022617"/>
    </source>
</evidence>
<dbReference type="InterPro" id="IPR050597">
    <property type="entry name" value="Cytochrome_c_Oxidase_Subunit"/>
</dbReference>
<evidence type="ECO:0000256" key="1">
    <source>
        <dbReference type="ARBA" id="ARBA00022448"/>
    </source>
</evidence>
<feature type="domain" description="Cytochrome c" evidence="8">
    <location>
        <begin position="187"/>
        <end position="274"/>
    </location>
</feature>
<keyword evidence="7" id="KW-0812">Transmembrane</keyword>